<evidence type="ECO:0000313" key="2">
    <source>
        <dbReference type="Proteomes" id="UP001278500"/>
    </source>
</evidence>
<dbReference type="GeneID" id="87862585"/>
<protein>
    <submittedName>
        <fullName evidence="1">Uncharacterized protein</fullName>
    </submittedName>
</protein>
<evidence type="ECO:0000313" key="1">
    <source>
        <dbReference type="EMBL" id="KAK3350627.1"/>
    </source>
</evidence>
<name>A0AAE0JJ75_9PEZI</name>
<sequence length="133" mass="14583">MKRTRRIPKKGGRGPARDNLFEYFILSTATSEIRILLVGASLKFALKGGSGKTALRRAVVPEGRELLSGYLLYDYSSSASSKSALKGGFVEMAMRRVVAPEGREEAILLEVFVSAVRSSLVFPSLRRVKSICE</sequence>
<organism evidence="1 2">
    <name type="scientific">Neurospora tetraspora</name>
    <dbReference type="NCBI Taxonomy" id="94610"/>
    <lineage>
        <taxon>Eukaryota</taxon>
        <taxon>Fungi</taxon>
        <taxon>Dikarya</taxon>
        <taxon>Ascomycota</taxon>
        <taxon>Pezizomycotina</taxon>
        <taxon>Sordariomycetes</taxon>
        <taxon>Sordariomycetidae</taxon>
        <taxon>Sordariales</taxon>
        <taxon>Sordariaceae</taxon>
        <taxon>Neurospora</taxon>
    </lineage>
</organism>
<dbReference type="RefSeq" id="XP_062683922.1">
    <property type="nucleotide sequence ID" value="XM_062825431.1"/>
</dbReference>
<gene>
    <name evidence="1" type="ORF">B0H65DRAFT_439639</name>
</gene>
<comment type="caution">
    <text evidence="1">The sequence shown here is derived from an EMBL/GenBank/DDBJ whole genome shotgun (WGS) entry which is preliminary data.</text>
</comment>
<accession>A0AAE0JJ75</accession>
<reference evidence="1" key="2">
    <citation type="submission" date="2023-06" db="EMBL/GenBank/DDBJ databases">
        <authorList>
            <consortium name="Lawrence Berkeley National Laboratory"/>
            <person name="Haridas S."/>
            <person name="Hensen N."/>
            <person name="Bonometti L."/>
            <person name="Westerberg I."/>
            <person name="Brannstrom I.O."/>
            <person name="Guillou S."/>
            <person name="Cros-Aarteil S."/>
            <person name="Calhoun S."/>
            <person name="Kuo A."/>
            <person name="Mondo S."/>
            <person name="Pangilinan J."/>
            <person name="Riley R."/>
            <person name="Labutti K."/>
            <person name="Andreopoulos B."/>
            <person name="Lipzen A."/>
            <person name="Chen C."/>
            <person name="Yanf M."/>
            <person name="Daum C."/>
            <person name="Ng V."/>
            <person name="Clum A."/>
            <person name="Steindorff A."/>
            <person name="Ohm R."/>
            <person name="Martin F."/>
            <person name="Silar P."/>
            <person name="Natvig D."/>
            <person name="Lalanne C."/>
            <person name="Gautier V."/>
            <person name="Ament-Velasquez S.L."/>
            <person name="Kruys A."/>
            <person name="Hutchinson M.I."/>
            <person name="Powell A.J."/>
            <person name="Barry K."/>
            <person name="Miller A.N."/>
            <person name="Grigoriev I.V."/>
            <person name="Debuchy R."/>
            <person name="Gladieux P."/>
            <person name="Thoren M.H."/>
            <person name="Johannesson H."/>
        </authorList>
    </citation>
    <scope>NUCLEOTIDE SEQUENCE</scope>
    <source>
        <strain evidence="1">CBS 560.94</strain>
    </source>
</reference>
<proteinExistence type="predicted"/>
<dbReference type="EMBL" id="JAUEPP010000002">
    <property type="protein sequence ID" value="KAK3350627.1"/>
    <property type="molecule type" value="Genomic_DNA"/>
</dbReference>
<reference evidence="1" key="1">
    <citation type="journal article" date="2023" name="Mol. Phylogenet. Evol.">
        <title>Genome-scale phylogeny and comparative genomics of the fungal order Sordariales.</title>
        <authorList>
            <person name="Hensen N."/>
            <person name="Bonometti L."/>
            <person name="Westerberg I."/>
            <person name="Brannstrom I.O."/>
            <person name="Guillou S."/>
            <person name="Cros-Aarteil S."/>
            <person name="Calhoun S."/>
            <person name="Haridas S."/>
            <person name="Kuo A."/>
            <person name="Mondo S."/>
            <person name="Pangilinan J."/>
            <person name="Riley R."/>
            <person name="LaButti K."/>
            <person name="Andreopoulos B."/>
            <person name="Lipzen A."/>
            <person name="Chen C."/>
            <person name="Yan M."/>
            <person name="Daum C."/>
            <person name="Ng V."/>
            <person name="Clum A."/>
            <person name="Steindorff A."/>
            <person name="Ohm R.A."/>
            <person name="Martin F."/>
            <person name="Silar P."/>
            <person name="Natvig D.O."/>
            <person name="Lalanne C."/>
            <person name="Gautier V."/>
            <person name="Ament-Velasquez S.L."/>
            <person name="Kruys A."/>
            <person name="Hutchinson M.I."/>
            <person name="Powell A.J."/>
            <person name="Barry K."/>
            <person name="Miller A.N."/>
            <person name="Grigoriev I.V."/>
            <person name="Debuchy R."/>
            <person name="Gladieux P."/>
            <person name="Hiltunen Thoren M."/>
            <person name="Johannesson H."/>
        </authorList>
    </citation>
    <scope>NUCLEOTIDE SEQUENCE</scope>
    <source>
        <strain evidence="1">CBS 560.94</strain>
    </source>
</reference>
<keyword evidence="2" id="KW-1185">Reference proteome</keyword>
<dbReference type="Proteomes" id="UP001278500">
    <property type="component" value="Unassembled WGS sequence"/>
</dbReference>
<dbReference type="AlphaFoldDB" id="A0AAE0JJ75"/>